<evidence type="ECO:0000313" key="2">
    <source>
        <dbReference type="EMBL" id="HJF49221.1"/>
    </source>
</evidence>
<accession>A0A921GND5</accession>
<dbReference type="PROSITE" id="PS50082">
    <property type="entry name" value="WD_REPEATS_2"/>
    <property type="match status" value="1"/>
</dbReference>
<gene>
    <name evidence="2" type="ORF">K8W24_05390</name>
</gene>
<dbReference type="SMART" id="SM00320">
    <property type="entry name" value="WD40"/>
    <property type="match status" value="3"/>
</dbReference>
<proteinExistence type="predicted"/>
<dbReference type="EMBL" id="DYWO01000159">
    <property type="protein sequence ID" value="HJF49221.1"/>
    <property type="molecule type" value="Genomic_DNA"/>
</dbReference>
<dbReference type="PANTHER" id="PTHR19879">
    <property type="entry name" value="TRANSCRIPTION INITIATION FACTOR TFIID"/>
    <property type="match status" value="1"/>
</dbReference>
<feature type="repeat" description="WD" evidence="1">
    <location>
        <begin position="161"/>
        <end position="195"/>
    </location>
</feature>
<name>A0A921GND5_9MICO</name>
<keyword evidence="1" id="KW-0853">WD repeat</keyword>
<dbReference type="SUPFAM" id="SSF82171">
    <property type="entry name" value="DPP6 N-terminal domain-like"/>
    <property type="match status" value="1"/>
</dbReference>
<sequence length="371" mass="39110">MSNTTRRALLGAGLLLGAGTLSGCGGPPDSICLEGDQPVESGARLSLPSLGAETHLRKEPQLGLLGLAVSPDGARVAAHEWWHRQALSESETAGTTIWDTATEEIVARFDDTMTGAIVWHPHEDLIATAGELAIHLARPDGEVLWTLGGHEESDSRRSRVIRDLAFSPDGDQLASLSTDGTIRLWSLAGGTCATQPVLRVSYGTPMALAYSRDGSQIAVAVQGRGAEHWDARTGERATALEGCSQDAVGIAADDQGRFVLGIAEEARLQPASPDSGCGRDVESGIPVPEYLAVGPDGRLAVSGGESEVLEIWSAGLAGHERIDLPKSVPDIGAPGELGRTAWAPDGTLYAVTRWWGVIKWDGQEWSPLEIP</sequence>
<dbReference type="PANTHER" id="PTHR19879:SF9">
    <property type="entry name" value="TRANSCRIPTION INITIATION FACTOR TFIID SUBUNIT 5"/>
    <property type="match status" value="1"/>
</dbReference>
<dbReference type="AlphaFoldDB" id="A0A921GND5"/>
<dbReference type="InterPro" id="IPR001680">
    <property type="entry name" value="WD40_rpt"/>
</dbReference>
<protein>
    <submittedName>
        <fullName evidence="2">WD40 repeat domain-containing protein</fullName>
    </submittedName>
</protein>
<reference evidence="2" key="2">
    <citation type="submission" date="2021-09" db="EMBL/GenBank/DDBJ databases">
        <authorList>
            <person name="Gilroy R."/>
        </authorList>
    </citation>
    <scope>NUCLEOTIDE SEQUENCE</scope>
    <source>
        <strain evidence="2">1647</strain>
    </source>
</reference>
<dbReference type="Proteomes" id="UP000775129">
    <property type="component" value="Unassembled WGS sequence"/>
</dbReference>
<dbReference type="PROSITE" id="PS51257">
    <property type="entry name" value="PROKAR_LIPOPROTEIN"/>
    <property type="match status" value="1"/>
</dbReference>
<evidence type="ECO:0000313" key="3">
    <source>
        <dbReference type="Proteomes" id="UP000775129"/>
    </source>
</evidence>
<evidence type="ECO:0000256" key="1">
    <source>
        <dbReference type="PROSITE-ProRule" id="PRU00221"/>
    </source>
</evidence>
<comment type="caution">
    <text evidence="2">The sequence shown here is derived from an EMBL/GenBank/DDBJ whole genome shotgun (WGS) entry which is preliminary data.</text>
</comment>
<dbReference type="PROSITE" id="PS50294">
    <property type="entry name" value="WD_REPEATS_REGION"/>
    <property type="match status" value="1"/>
</dbReference>
<reference evidence="2" key="1">
    <citation type="journal article" date="2021" name="PeerJ">
        <title>Extensive microbial diversity within the chicken gut microbiome revealed by metagenomics and culture.</title>
        <authorList>
            <person name="Gilroy R."/>
            <person name="Ravi A."/>
            <person name="Getino M."/>
            <person name="Pursley I."/>
            <person name="Horton D.L."/>
            <person name="Alikhan N.F."/>
            <person name="Baker D."/>
            <person name="Gharbi K."/>
            <person name="Hall N."/>
            <person name="Watson M."/>
            <person name="Adriaenssens E.M."/>
            <person name="Foster-Nyarko E."/>
            <person name="Jarju S."/>
            <person name="Secka A."/>
            <person name="Antonio M."/>
            <person name="Oren A."/>
            <person name="Chaudhuri R.R."/>
            <person name="La Ragione R."/>
            <person name="Hildebrand F."/>
            <person name="Pallen M.J."/>
        </authorList>
    </citation>
    <scope>NUCLEOTIDE SEQUENCE</scope>
    <source>
        <strain evidence="2">1647</strain>
    </source>
</reference>
<dbReference type="InterPro" id="IPR015943">
    <property type="entry name" value="WD40/YVTN_repeat-like_dom_sf"/>
</dbReference>
<organism evidence="2 3">
    <name type="scientific">Brachybacterium paraconglomeratum</name>
    <dbReference type="NCBI Taxonomy" id="173362"/>
    <lineage>
        <taxon>Bacteria</taxon>
        <taxon>Bacillati</taxon>
        <taxon>Actinomycetota</taxon>
        <taxon>Actinomycetes</taxon>
        <taxon>Micrococcales</taxon>
        <taxon>Dermabacteraceae</taxon>
        <taxon>Brachybacterium</taxon>
    </lineage>
</organism>
<dbReference type="Gene3D" id="2.130.10.10">
    <property type="entry name" value="YVTN repeat-like/Quinoprotein amine dehydrogenase"/>
    <property type="match status" value="1"/>
</dbReference>
<dbReference type="Pfam" id="PF00400">
    <property type="entry name" value="WD40"/>
    <property type="match status" value="1"/>
</dbReference>